<evidence type="ECO:0000256" key="1">
    <source>
        <dbReference type="SAM" id="Phobius"/>
    </source>
</evidence>
<keyword evidence="1" id="KW-0472">Membrane</keyword>
<dbReference type="Proteomes" id="UP000244093">
    <property type="component" value="Unassembled WGS sequence"/>
</dbReference>
<feature type="transmembrane region" description="Helical" evidence="1">
    <location>
        <begin position="589"/>
        <end position="610"/>
    </location>
</feature>
<name>A0A2R7Y3Y1_9CREN</name>
<dbReference type="SUPFAM" id="SSF53850">
    <property type="entry name" value="Periplasmic binding protein-like II"/>
    <property type="match status" value="1"/>
</dbReference>
<accession>A0A2R7Y3Y1</accession>
<dbReference type="InterPro" id="IPR000914">
    <property type="entry name" value="SBP_5_dom"/>
</dbReference>
<evidence type="ECO:0000313" key="3">
    <source>
        <dbReference type="EMBL" id="PUA32265.1"/>
    </source>
</evidence>
<keyword evidence="1" id="KW-0812">Transmembrane</keyword>
<dbReference type="Pfam" id="PF00496">
    <property type="entry name" value="SBP_bac_5"/>
    <property type="match status" value="1"/>
</dbReference>
<dbReference type="GO" id="GO:1904680">
    <property type="term" value="F:peptide transmembrane transporter activity"/>
    <property type="evidence" value="ECO:0007669"/>
    <property type="project" value="TreeGrafter"/>
</dbReference>
<organism evidence="3 4">
    <name type="scientific">Zestosphaera tikiterensis</name>
    <dbReference type="NCBI Taxonomy" id="1973259"/>
    <lineage>
        <taxon>Archaea</taxon>
        <taxon>Thermoproteota</taxon>
        <taxon>Thermoprotei</taxon>
        <taxon>Desulfurococcales</taxon>
        <taxon>Desulfurococcaceae</taxon>
        <taxon>Zestosphaera</taxon>
    </lineage>
</organism>
<dbReference type="Gene3D" id="3.40.190.10">
    <property type="entry name" value="Periplasmic binding protein-like II"/>
    <property type="match status" value="1"/>
</dbReference>
<dbReference type="CDD" id="cd00995">
    <property type="entry name" value="PBP2_NikA_DppA_OppA_like"/>
    <property type="match status" value="1"/>
</dbReference>
<dbReference type="EMBL" id="NBVN01000004">
    <property type="protein sequence ID" value="PUA32265.1"/>
    <property type="molecule type" value="Genomic_DNA"/>
</dbReference>
<dbReference type="Gene3D" id="3.10.105.10">
    <property type="entry name" value="Dipeptide-binding Protein, Domain 3"/>
    <property type="match status" value="1"/>
</dbReference>
<evidence type="ECO:0000259" key="2">
    <source>
        <dbReference type="Pfam" id="PF00496"/>
    </source>
</evidence>
<dbReference type="PANTHER" id="PTHR30290">
    <property type="entry name" value="PERIPLASMIC BINDING COMPONENT OF ABC TRANSPORTER"/>
    <property type="match status" value="1"/>
</dbReference>
<feature type="domain" description="Solute-binding protein family 5" evidence="2">
    <location>
        <begin position="72"/>
        <end position="446"/>
    </location>
</feature>
<protein>
    <submittedName>
        <fullName evidence="3">Peptide ABC transporter substrate-binding protein</fullName>
    </submittedName>
</protein>
<proteinExistence type="predicted"/>
<dbReference type="GO" id="GO:0015833">
    <property type="term" value="P:peptide transport"/>
    <property type="evidence" value="ECO:0007669"/>
    <property type="project" value="TreeGrafter"/>
</dbReference>
<evidence type="ECO:0000313" key="4">
    <source>
        <dbReference type="Proteomes" id="UP000244093"/>
    </source>
</evidence>
<dbReference type="InterPro" id="IPR039424">
    <property type="entry name" value="SBP_5"/>
</dbReference>
<gene>
    <name evidence="3" type="ORF">B7O98_06250</name>
</gene>
<reference evidence="3 4" key="1">
    <citation type="journal article" date="2018" name="Syst. Appl. Microbiol.">
        <title>A new symbiotic nanoarchaeote (Candidatus Nanoclepta minutus) and its host (Zestosphaera tikiterensis gen. nov., sp. nov.) from a New Zealand hot spring.</title>
        <authorList>
            <person name="St John E."/>
            <person name="Liu Y."/>
            <person name="Podar M."/>
            <person name="Stott M.B."/>
            <person name="Meneghin J."/>
            <person name="Chen Z."/>
            <person name="Lagutin K."/>
            <person name="Mitchell K."/>
            <person name="Reysenbach A.L."/>
        </authorList>
    </citation>
    <scope>NUCLEOTIDE SEQUENCE [LARGE SCALE GENOMIC DNA]</scope>
    <source>
        <strain evidence="3">NZ3</strain>
    </source>
</reference>
<comment type="caution">
    <text evidence="3">The sequence shown here is derived from an EMBL/GenBank/DDBJ whole genome shotgun (WGS) entry which is preliminary data.</text>
</comment>
<dbReference type="AlphaFoldDB" id="A0A2R7Y3Y1"/>
<keyword evidence="1" id="KW-1133">Transmembrane helix</keyword>
<sequence>MFLIIGLMVLSTISSYLLKVEGQGNQVVFRVGWGGTSFDTFNPFTTIAQISLWSTSDVYDYLVRFDKTYTNFIPDLAVSWEEVNTTYIVFHLVKNATFTDGVKVTAEDVKYSFNLALQDWSRLAPNLKGLESCDVIDNYTVGFKVKSIPMFMIMGATAVPIVPKHIWEKVENPATYADNPPIGSGPLMVTEYKEGQYIVLERNPNFFRKSWLPHVDKIVISFYSDTSSAANALKAGDVDAVGPYIPRAMIEGFQSDPRFKVVVPPAVFYYYLSFNVYPEGLGNPTLRDVRVRQALAHAVNVTYLAEMSWDGFAKPIATPVATSNPFHNPYLKPYTFNLTLANELLDKAGYKMGSDGVRRAPDGTPLRYTMLVPSNLPELVRVAQQIATWWKQVGVDAKVEAMDTGSMTAKIWVKVDNTTTLGHDIDLWDWFMTPSDPTFLSIFLSNQVPTETSDSGYVNETYDKLYEDLFNAPDMETARKIAWEMQEMVYRDLPYINLFEVSTPQAYNVRFTGFSTDWPGGPFGGYDWTVFLEARLAEATTTTSAITTAVSYTTSPTSTQTTTPPAVTSVTSTALSTTATPSGMGASTITMVVAIVVLVVIIAGISWYLLRRR</sequence>